<dbReference type="OrthoDB" id="9808602at2"/>
<keyword evidence="8" id="KW-0270">Exopolysaccharide synthesis</keyword>
<comment type="similarity">
    <text evidence="2">Belongs to the bacterial sugar transferase family.</text>
</comment>
<dbReference type="Pfam" id="PF02397">
    <property type="entry name" value="Bac_transf"/>
    <property type="match status" value="1"/>
</dbReference>
<evidence type="ECO:0000256" key="5">
    <source>
        <dbReference type="ARBA" id="ARBA00022692"/>
    </source>
</evidence>
<dbReference type="Proteomes" id="UP000245839">
    <property type="component" value="Unassembled WGS sequence"/>
</dbReference>
<keyword evidence="3" id="KW-1003">Cell membrane</keyword>
<protein>
    <submittedName>
        <fullName evidence="11">Lipopolysaccharide/colanic/teichoic acid biosynthesis glycosyltransferase</fullName>
    </submittedName>
    <submittedName>
        <fullName evidence="12">Sugar transferase involved in LPS biosynthesis (Colanic, teichoic acid)</fullName>
    </submittedName>
</protein>
<dbReference type="AlphaFoldDB" id="A0A2Y9B2B5"/>
<evidence type="ECO:0000259" key="10">
    <source>
        <dbReference type="Pfam" id="PF02397"/>
    </source>
</evidence>
<dbReference type="GO" id="GO:0000271">
    <property type="term" value="P:polysaccharide biosynthetic process"/>
    <property type="evidence" value="ECO:0007669"/>
    <property type="project" value="UniProtKB-KW"/>
</dbReference>
<dbReference type="Proteomes" id="UP000251571">
    <property type="component" value="Unassembled WGS sequence"/>
</dbReference>
<dbReference type="InterPro" id="IPR003362">
    <property type="entry name" value="Bact_transf"/>
</dbReference>
<reference evidence="12 14" key="1">
    <citation type="submission" date="2016-10" db="EMBL/GenBank/DDBJ databases">
        <authorList>
            <person name="Cai Z."/>
        </authorList>
    </citation>
    <scope>NUCLEOTIDE SEQUENCE [LARGE SCALE GENOMIC DNA]</scope>
    <source>
        <strain evidence="12 14">DSM 25227</strain>
    </source>
</reference>
<feature type="transmembrane region" description="Helical" evidence="9">
    <location>
        <begin position="37"/>
        <end position="60"/>
    </location>
</feature>
<evidence type="ECO:0000256" key="6">
    <source>
        <dbReference type="ARBA" id="ARBA00022989"/>
    </source>
</evidence>
<evidence type="ECO:0000313" key="11">
    <source>
        <dbReference type="EMBL" id="PWJ12872.1"/>
    </source>
</evidence>
<dbReference type="EMBL" id="UETC01000015">
    <property type="protein sequence ID" value="SSA50680.1"/>
    <property type="molecule type" value="Genomic_DNA"/>
</dbReference>
<evidence type="ECO:0000313" key="12">
    <source>
        <dbReference type="EMBL" id="SSA50680.1"/>
    </source>
</evidence>
<sequence length="225" mass="25566">MSAYPDDIHDQIGFFVDAPRTHPVASYSRFGKRTLDLTLVILALPLWLPLILMAAAVVALDGHSPFYRQPRVGRGGRVFRMWKLRSMVPGADALLARHLASDPEARAEWDDTQKLRCDPRITRFGRFLRKSSMDELPQVINVLTGEMSLVGPRPMLPAQQVLYPGSRYYAMRPGLTGFWQISDRNQCRFRDRARFDDAYWMAQTLRTDATVLLRTVGVVLRGTGC</sequence>
<name>A0A2Y9B2B5_9RHOB</name>
<organism evidence="12 14">
    <name type="scientific">Jannaschia seohaensis</name>
    <dbReference type="NCBI Taxonomy" id="475081"/>
    <lineage>
        <taxon>Bacteria</taxon>
        <taxon>Pseudomonadati</taxon>
        <taxon>Pseudomonadota</taxon>
        <taxon>Alphaproteobacteria</taxon>
        <taxon>Rhodobacterales</taxon>
        <taxon>Roseobacteraceae</taxon>
        <taxon>Jannaschia</taxon>
    </lineage>
</organism>
<keyword evidence="6 9" id="KW-1133">Transmembrane helix</keyword>
<evidence type="ECO:0000256" key="3">
    <source>
        <dbReference type="ARBA" id="ARBA00022475"/>
    </source>
</evidence>
<dbReference type="PANTHER" id="PTHR30576">
    <property type="entry name" value="COLANIC BIOSYNTHESIS UDP-GLUCOSE LIPID CARRIER TRANSFERASE"/>
    <property type="match status" value="1"/>
</dbReference>
<accession>A0A2Y9B2B5</accession>
<reference evidence="11 13" key="2">
    <citation type="submission" date="2018-03" db="EMBL/GenBank/DDBJ databases">
        <title>Genomic Encyclopedia of Archaeal and Bacterial Type Strains, Phase II (KMG-II): from individual species to whole genera.</title>
        <authorList>
            <person name="Goeker M."/>
        </authorList>
    </citation>
    <scope>NUCLEOTIDE SEQUENCE [LARGE SCALE GENOMIC DNA]</scope>
    <source>
        <strain evidence="11 13">DSM 25227</strain>
    </source>
</reference>
<dbReference type="PANTHER" id="PTHR30576:SF4">
    <property type="entry name" value="UNDECAPRENYL-PHOSPHATE GALACTOSE PHOSPHOTRANSFERASE"/>
    <property type="match status" value="1"/>
</dbReference>
<dbReference type="GO" id="GO:0005886">
    <property type="term" value="C:plasma membrane"/>
    <property type="evidence" value="ECO:0007669"/>
    <property type="project" value="UniProtKB-SubCell"/>
</dbReference>
<gene>
    <name evidence="11" type="ORF">BCF38_1158</name>
    <name evidence="12" type="ORF">SAMN05421539_1158</name>
</gene>
<evidence type="ECO:0000256" key="2">
    <source>
        <dbReference type="ARBA" id="ARBA00006464"/>
    </source>
</evidence>
<dbReference type="RefSeq" id="WP_109566046.1">
    <property type="nucleotide sequence ID" value="NZ_QGDJ01000015.1"/>
</dbReference>
<evidence type="ECO:0000256" key="8">
    <source>
        <dbReference type="ARBA" id="ARBA00023169"/>
    </source>
</evidence>
<keyword evidence="13" id="KW-1185">Reference proteome</keyword>
<dbReference type="EMBL" id="QGDJ01000015">
    <property type="protein sequence ID" value="PWJ12872.1"/>
    <property type="molecule type" value="Genomic_DNA"/>
</dbReference>
<proteinExistence type="inferred from homology"/>
<keyword evidence="7 9" id="KW-0472">Membrane</keyword>
<evidence type="ECO:0000256" key="1">
    <source>
        <dbReference type="ARBA" id="ARBA00004236"/>
    </source>
</evidence>
<evidence type="ECO:0000256" key="4">
    <source>
        <dbReference type="ARBA" id="ARBA00022679"/>
    </source>
</evidence>
<keyword evidence="4 12" id="KW-0808">Transferase</keyword>
<evidence type="ECO:0000313" key="13">
    <source>
        <dbReference type="Proteomes" id="UP000245839"/>
    </source>
</evidence>
<evidence type="ECO:0000313" key="14">
    <source>
        <dbReference type="Proteomes" id="UP000251571"/>
    </source>
</evidence>
<feature type="domain" description="Bacterial sugar transferase" evidence="10">
    <location>
        <begin position="32"/>
        <end position="220"/>
    </location>
</feature>
<comment type="subcellular location">
    <subcellularLocation>
        <location evidence="1">Cell membrane</location>
    </subcellularLocation>
</comment>
<dbReference type="GO" id="GO:0016780">
    <property type="term" value="F:phosphotransferase activity, for other substituted phosphate groups"/>
    <property type="evidence" value="ECO:0007669"/>
    <property type="project" value="TreeGrafter"/>
</dbReference>
<keyword evidence="5 9" id="KW-0812">Transmembrane</keyword>
<evidence type="ECO:0000256" key="9">
    <source>
        <dbReference type="SAM" id="Phobius"/>
    </source>
</evidence>
<evidence type="ECO:0000256" key="7">
    <source>
        <dbReference type="ARBA" id="ARBA00023136"/>
    </source>
</evidence>